<dbReference type="Pfam" id="PF05705">
    <property type="entry name" value="DUF829"/>
    <property type="match status" value="1"/>
</dbReference>
<evidence type="ECO:0000313" key="2">
    <source>
        <dbReference type="Proteomes" id="UP000013827"/>
    </source>
</evidence>
<reference evidence="2" key="1">
    <citation type="journal article" date="2013" name="Nature">
        <title>Pan genome of the phytoplankton Emiliania underpins its global distribution.</title>
        <authorList>
            <person name="Read B.A."/>
            <person name="Kegel J."/>
            <person name="Klute M.J."/>
            <person name="Kuo A."/>
            <person name="Lefebvre S.C."/>
            <person name="Maumus F."/>
            <person name="Mayer C."/>
            <person name="Miller J."/>
            <person name="Monier A."/>
            <person name="Salamov A."/>
            <person name="Young J."/>
            <person name="Aguilar M."/>
            <person name="Claverie J.M."/>
            <person name="Frickenhaus S."/>
            <person name="Gonzalez K."/>
            <person name="Herman E.K."/>
            <person name="Lin Y.C."/>
            <person name="Napier J."/>
            <person name="Ogata H."/>
            <person name="Sarno A.F."/>
            <person name="Shmutz J."/>
            <person name="Schroeder D."/>
            <person name="de Vargas C."/>
            <person name="Verret F."/>
            <person name="von Dassow P."/>
            <person name="Valentin K."/>
            <person name="Van de Peer Y."/>
            <person name="Wheeler G."/>
            <person name="Dacks J.B."/>
            <person name="Delwiche C.F."/>
            <person name="Dyhrman S.T."/>
            <person name="Glockner G."/>
            <person name="John U."/>
            <person name="Richards T."/>
            <person name="Worden A.Z."/>
            <person name="Zhang X."/>
            <person name="Grigoriev I.V."/>
            <person name="Allen A.E."/>
            <person name="Bidle K."/>
            <person name="Borodovsky M."/>
            <person name="Bowler C."/>
            <person name="Brownlee C."/>
            <person name="Cock J.M."/>
            <person name="Elias M."/>
            <person name="Gladyshev V.N."/>
            <person name="Groth M."/>
            <person name="Guda C."/>
            <person name="Hadaegh A."/>
            <person name="Iglesias-Rodriguez M.D."/>
            <person name="Jenkins J."/>
            <person name="Jones B.M."/>
            <person name="Lawson T."/>
            <person name="Leese F."/>
            <person name="Lindquist E."/>
            <person name="Lobanov A."/>
            <person name="Lomsadze A."/>
            <person name="Malik S.B."/>
            <person name="Marsh M.E."/>
            <person name="Mackinder L."/>
            <person name="Mock T."/>
            <person name="Mueller-Roeber B."/>
            <person name="Pagarete A."/>
            <person name="Parker M."/>
            <person name="Probert I."/>
            <person name="Quesneville H."/>
            <person name="Raines C."/>
            <person name="Rensing S.A."/>
            <person name="Riano-Pachon D.M."/>
            <person name="Richier S."/>
            <person name="Rokitta S."/>
            <person name="Shiraiwa Y."/>
            <person name="Soanes D.M."/>
            <person name="van der Giezen M."/>
            <person name="Wahlund T.M."/>
            <person name="Williams B."/>
            <person name="Wilson W."/>
            <person name="Wolfe G."/>
            <person name="Wurch L.L."/>
        </authorList>
    </citation>
    <scope>NUCLEOTIDE SEQUENCE</scope>
</reference>
<proteinExistence type="predicted"/>
<dbReference type="InterPro" id="IPR029058">
    <property type="entry name" value="AB_hydrolase_fold"/>
</dbReference>
<reference evidence="1" key="2">
    <citation type="submission" date="2024-10" db="UniProtKB">
        <authorList>
            <consortium name="EnsemblProtists"/>
        </authorList>
    </citation>
    <scope>IDENTIFICATION</scope>
</reference>
<dbReference type="PaxDb" id="2903-EOD30803"/>
<organism evidence="1 2">
    <name type="scientific">Emiliania huxleyi (strain CCMP1516)</name>
    <dbReference type="NCBI Taxonomy" id="280463"/>
    <lineage>
        <taxon>Eukaryota</taxon>
        <taxon>Haptista</taxon>
        <taxon>Haptophyta</taxon>
        <taxon>Prymnesiophyceae</taxon>
        <taxon>Isochrysidales</taxon>
        <taxon>Noelaerhabdaceae</taxon>
        <taxon>Emiliania</taxon>
    </lineage>
</organism>
<dbReference type="Proteomes" id="UP000013827">
    <property type="component" value="Unassembled WGS sequence"/>
</dbReference>
<keyword evidence="2" id="KW-1185">Reference proteome</keyword>
<dbReference type="EnsemblProtists" id="EOD32332">
    <property type="protein sequence ID" value="EOD32332"/>
    <property type="gene ID" value="EMIHUDRAFT_442024"/>
</dbReference>
<dbReference type="GeneID" id="17277605"/>
<dbReference type="AlphaFoldDB" id="A0A0D3K997"/>
<evidence type="ECO:0000313" key="1">
    <source>
        <dbReference type="EnsemblProtists" id="EOD32332"/>
    </source>
</evidence>
<dbReference type="SUPFAM" id="SSF53474">
    <property type="entry name" value="alpha/beta-Hydrolases"/>
    <property type="match status" value="1"/>
</dbReference>
<dbReference type="KEGG" id="ehx:EMIHUDRAFT_442024"/>
<dbReference type="KEGG" id="ehx:EMIHUDRAFT_456446"/>
<protein>
    <submittedName>
        <fullName evidence="1">Uncharacterized protein</fullName>
    </submittedName>
</protein>
<accession>A0A0D3K997</accession>
<dbReference type="HOGENOM" id="CLU_984965_0_0_1"/>
<dbReference type="GeneID" id="17276076"/>
<dbReference type="RefSeq" id="XP_005783232.1">
    <property type="nucleotide sequence ID" value="XM_005783175.1"/>
</dbReference>
<name>A0A0D3K997_EMIH1</name>
<dbReference type="InterPro" id="IPR008547">
    <property type="entry name" value="DUF829_TMEM53"/>
</dbReference>
<sequence length="283" mass="30960">MVVAAPALSTAAKRVLVLGWFGSTPSAMRPIADMYSQLGYEPTLLPCERKDALRSMWYPSWRKMIKEGPPAEVLESGEFDRVHLFSGAVFKYYCWMKGGKGESLGHSEIVFDSTPFLPTPGQLWSFTGGIAGSSPTAQRLLRMPGSRRVFETGINLAWKSTGYRYKKRLAEFEDELDCGRRKLVLLGGADSMVDPEVVERQVGRWRASGTDVALHRFDGVGHVLAHRRRPKPYLSALAGEAAAEEAAAPAAAKQAARAKHAVLQPYPGDVGFIPQALPSPAFP</sequence>
<dbReference type="Gene3D" id="3.40.50.1820">
    <property type="entry name" value="alpha/beta hydrolase"/>
    <property type="match status" value="1"/>
</dbReference>
<dbReference type="RefSeq" id="XP_005784761.1">
    <property type="nucleotide sequence ID" value="XM_005784704.1"/>
</dbReference>
<dbReference type="EnsemblProtists" id="EOD30803">
    <property type="protein sequence ID" value="EOD30803"/>
    <property type="gene ID" value="EMIHUDRAFT_456446"/>
</dbReference>